<feature type="transmembrane region" description="Helical" evidence="1">
    <location>
        <begin position="7"/>
        <end position="28"/>
    </location>
</feature>
<keyword evidence="1" id="KW-0812">Transmembrane</keyword>
<accession>A0AAU7MXU8</accession>
<feature type="transmembrane region" description="Helical" evidence="1">
    <location>
        <begin position="48"/>
        <end position="68"/>
    </location>
</feature>
<dbReference type="KEGG" id="fld:ABNE31_15850"/>
<evidence type="ECO:0000313" key="2">
    <source>
        <dbReference type="EMBL" id="XBQ23069.1"/>
    </source>
</evidence>
<organism evidence="2">
    <name type="scientific">Flagellimonas sp. MMG031</name>
    <dbReference type="NCBI Taxonomy" id="3158549"/>
    <lineage>
        <taxon>Bacteria</taxon>
        <taxon>Pseudomonadati</taxon>
        <taxon>Bacteroidota</taxon>
        <taxon>Flavobacteriia</taxon>
        <taxon>Flavobacteriales</taxon>
        <taxon>Flavobacteriaceae</taxon>
        <taxon>Flagellimonas</taxon>
    </lineage>
</organism>
<evidence type="ECO:0000256" key="1">
    <source>
        <dbReference type="SAM" id="Phobius"/>
    </source>
</evidence>
<name>A0AAU7MXU8_9FLAO</name>
<dbReference type="AlphaFoldDB" id="A0AAU7MXU8"/>
<protein>
    <submittedName>
        <fullName evidence="2">Uncharacterized protein</fullName>
    </submittedName>
</protein>
<dbReference type="RefSeq" id="WP_349351827.1">
    <property type="nucleotide sequence ID" value="NZ_CP157804.1"/>
</dbReference>
<dbReference type="EMBL" id="CP157804">
    <property type="protein sequence ID" value="XBQ23069.1"/>
    <property type="molecule type" value="Genomic_DNA"/>
</dbReference>
<sequence length="126" mass="14254">MRTWEKGMLIIVLGYCVMHLSILLQIVPHDIVWGGKIDSIEKLYLLEGIALVTMLFLGMVLAMKIKIIKPIFTAMAIKRIFMVFAVFFALNTLGNLLAETMIEKSQAIITLFFAITLFKSSQQIKS</sequence>
<gene>
    <name evidence="2" type="ORF">ABNE31_15850</name>
</gene>
<reference evidence="2" key="1">
    <citation type="submission" date="2024-05" db="EMBL/GenBank/DDBJ databases">
        <title>Draft Genome Sequences of Flagellimonas sp. MMG031 and Marinobacter sp. MMG032 Isolated from the dinoflagellate Symbiodinium pilosum.</title>
        <authorList>
            <person name="Shikuma N.J."/>
            <person name="Farrell M.V."/>
        </authorList>
    </citation>
    <scope>NUCLEOTIDE SEQUENCE</scope>
    <source>
        <strain evidence="2">MMG031</strain>
    </source>
</reference>
<feature type="transmembrane region" description="Helical" evidence="1">
    <location>
        <begin position="80"/>
        <end position="98"/>
    </location>
</feature>
<proteinExistence type="predicted"/>
<keyword evidence="1" id="KW-1133">Transmembrane helix</keyword>
<keyword evidence="1" id="KW-0472">Membrane</keyword>